<sequence length="322" mass="37595">MDKTDEKKVNWFVRILLIIFILYLFAIITAGFLMGTPTYSLTPEYITLFILITLLILSESFDNLSMGKYLSLSREINEKKEEIIEAKKENADLREHIIKMTTLINQNQHQTNNTINGVTPELLQMLGVIKADEHKEPESDNESSTLSDTTTSDLSGSITVTEPKKPEFSKRYFYKFTEKESIDQYLTKHQIPEVNIIREVQFAPAFQGLDPIMERKIIFDAYLKTDIKEFFFEVLLTISPMTLDRIYVQLSKINYYSKAKHIKAQLILLIPEFPAEYEGRQHIRPERIIEAFQPAISNDLIRIEIVQFTLEDIDRWKKELNN</sequence>
<evidence type="ECO:0000256" key="1">
    <source>
        <dbReference type="SAM" id="Coils"/>
    </source>
</evidence>
<feature type="coiled-coil region" evidence="1">
    <location>
        <begin position="69"/>
        <end position="96"/>
    </location>
</feature>
<keyword evidence="1" id="KW-0175">Coiled coil</keyword>
<feature type="region of interest" description="Disordered" evidence="2">
    <location>
        <begin position="133"/>
        <end position="161"/>
    </location>
</feature>
<keyword evidence="5" id="KW-1185">Reference proteome</keyword>
<evidence type="ECO:0000256" key="3">
    <source>
        <dbReference type="SAM" id="Phobius"/>
    </source>
</evidence>
<evidence type="ECO:0000256" key="2">
    <source>
        <dbReference type="SAM" id="MobiDB-lite"/>
    </source>
</evidence>
<evidence type="ECO:0000313" key="5">
    <source>
        <dbReference type="Proteomes" id="UP000076567"/>
    </source>
</evidence>
<feature type="transmembrane region" description="Helical" evidence="3">
    <location>
        <begin position="12"/>
        <end position="33"/>
    </location>
</feature>
<accession>A0A163PMA9</accession>
<gene>
    <name evidence="4" type="ORF">AWM68_11485</name>
</gene>
<reference evidence="5" key="1">
    <citation type="submission" date="2016-01" db="EMBL/GenBank/DDBJ databases">
        <title>Draft genome of Chromobacterium sp. F49.</title>
        <authorList>
            <person name="Hong K.W."/>
        </authorList>
    </citation>
    <scope>NUCLEOTIDE SEQUENCE [LARGE SCALE GENOMIC DNA]</scope>
    <source>
        <strain evidence="5">P7IIIA</strain>
    </source>
</reference>
<keyword evidence="3" id="KW-0472">Membrane</keyword>
<keyword evidence="3" id="KW-0812">Transmembrane</keyword>
<protein>
    <submittedName>
        <fullName evidence="4">Uncharacterized protein</fullName>
    </submittedName>
</protein>
<dbReference type="OrthoDB" id="7059223at2"/>
<organism evidence="4 5">
    <name type="scientific">Fictibacillus phosphorivorans</name>
    <dbReference type="NCBI Taxonomy" id="1221500"/>
    <lineage>
        <taxon>Bacteria</taxon>
        <taxon>Bacillati</taxon>
        <taxon>Bacillota</taxon>
        <taxon>Bacilli</taxon>
        <taxon>Bacillales</taxon>
        <taxon>Fictibacillaceae</taxon>
        <taxon>Fictibacillus</taxon>
    </lineage>
</organism>
<keyword evidence="3" id="KW-1133">Transmembrane helix</keyword>
<evidence type="ECO:0000313" key="4">
    <source>
        <dbReference type="EMBL" id="KZE63731.1"/>
    </source>
</evidence>
<dbReference type="RefSeq" id="WP_066244292.1">
    <property type="nucleotide sequence ID" value="NZ_LRFC01000038.1"/>
</dbReference>
<dbReference type="EMBL" id="LRFC01000038">
    <property type="protein sequence ID" value="KZE63731.1"/>
    <property type="molecule type" value="Genomic_DNA"/>
</dbReference>
<feature type="compositionally biased region" description="Low complexity" evidence="2">
    <location>
        <begin position="143"/>
        <end position="155"/>
    </location>
</feature>
<dbReference type="AlphaFoldDB" id="A0A163PMA9"/>
<name>A0A163PMA9_9BACL</name>
<feature type="transmembrane region" description="Helical" evidence="3">
    <location>
        <begin position="45"/>
        <end position="64"/>
    </location>
</feature>
<dbReference type="Proteomes" id="UP000076567">
    <property type="component" value="Unassembled WGS sequence"/>
</dbReference>
<comment type="caution">
    <text evidence="4">The sequence shown here is derived from an EMBL/GenBank/DDBJ whole genome shotgun (WGS) entry which is preliminary data.</text>
</comment>
<proteinExistence type="predicted"/>